<proteinExistence type="predicted"/>
<dbReference type="AlphaFoldDB" id="A0A3M7QCH7"/>
<evidence type="ECO:0000313" key="2">
    <source>
        <dbReference type="Proteomes" id="UP000276133"/>
    </source>
</evidence>
<comment type="caution">
    <text evidence="1">The sequence shown here is derived from an EMBL/GenBank/DDBJ whole genome shotgun (WGS) entry which is preliminary data.</text>
</comment>
<name>A0A3M7QCH7_BRAPC</name>
<dbReference type="Proteomes" id="UP000276133">
    <property type="component" value="Unassembled WGS sequence"/>
</dbReference>
<organism evidence="1 2">
    <name type="scientific">Brachionus plicatilis</name>
    <name type="common">Marine rotifer</name>
    <name type="synonym">Brachionus muelleri</name>
    <dbReference type="NCBI Taxonomy" id="10195"/>
    <lineage>
        <taxon>Eukaryota</taxon>
        <taxon>Metazoa</taxon>
        <taxon>Spiralia</taxon>
        <taxon>Gnathifera</taxon>
        <taxon>Rotifera</taxon>
        <taxon>Eurotatoria</taxon>
        <taxon>Monogononta</taxon>
        <taxon>Pseudotrocha</taxon>
        <taxon>Ploima</taxon>
        <taxon>Brachionidae</taxon>
        <taxon>Brachionus</taxon>
    </lineage>
</organism>
<evidence type="ECO:0000313" key="1">
    <source>
        <dbReference type="EMBL" id="RNA09157.1"/>
    </source>
</evidence>
<protein>
    <submittedName>
        <fullName evidence="1">Uncharacterized protein</fullName>
    </submittedName>
</protein>
<dbReference type="EMBL" id="REGN01006530">
    <property type="protein sequence ID" value="RNA09157.1"/>
    <property type="molecule type" value="Genomic_DNA"/>
</dbReference>
<accession>A0A3M7QCH7</accession>
<keyword evidence="2" id="KW-1185">Reference proteome</keyword>
<reference evidence="1 2" key="1">
    <citation type="journal article" date="2018" name="Sci. Rep.">
        <title>Genomic signatures of local adaptation to the degree of environmental predictability in rotifers.</title>
        <authorList>
            <person name="Franch-Gras L."/>
            <person name="Hahn C."/>
            <person name="Garcia-Roger E.M."/>
            <person name="Carmona M.J."/>
            <person name="Serra M."/>
            <person name="Gomez A."/>
        </authorList>
    </citation>
    <scope>NUCLEOTIDE SEQUENCE [LARGE SCALE GENOMIC DNA]</scope>
    <source>
        <strain evidence="1">HYR1</strain>
    </source>
</reference>
<sequence>MVTKICPYLVLTKHSSVDSFEWWCKFVSFISMPVSSKSAMIDLGKKNFLFLKRLAKIILSDLHYLGAI</sequence>
<gene>
    <name evidence="1" type="ORF">BpHYR1_027676</name>
</gene>